<dbReference type="PROSITE" id="PS51450">
    <property type="entry name" value="LRR"/>
    <property type="match status" value="1"/>
</dbReference>
<dbReference type="SMART" id="SM00369">
    <property type="entry name" value="LRR_TYP"/>
    <property type="match status" value="8"/>
</dbReference>
<dbReference type="InterPro" id="IPR007110">
    <property type="entry name" value="Ig-like_dom"/>
</dbReference>
<accession>A0A8X6WWH4</accession>
<keyword evidence="9" id="KW-1185">Reference proteome</keyword>
<keyword evidence="5" id="KW-0325">Glycoprotein</keyword>
<keyword evidence="1" id="KW-0433">Leucine-rich repeat</keyword>
<dbReference type="PRINTS" id="PR00019">
    <property type="entry name" value="LEURICHRPT"/>
</dbReference>
<dbReference type="SMART" id="SM00409">
    <property type="entry name" value="IG"/>
    <property type="match status" value="1"/>
</dbReference>
<dbReference type="InterPro" id="IPR013098">
    <property type="entry name" value="Ig_I-set"/>
</dbReference>
<organism evidence="8 9">
    <name type="scientific">Trichonephila inaurata madagascariensis</name>
    <dbReference type="NCBI Taxonomy" id="2747483"/>
    <lineage>
        <taxon>Eukaryota</taxon>
        <taxon>Metazoa</taxon>
        <taxon>Ecdysozoa</taxon>
        <taxon>Arthropoda</taxon>
        <taxon>Chelicerata</taxon>
        <taxon>Arachnida</taxon>
        <taxon>Araneae</taxon>
        <taxon>Araneomorphae</taxon>
        <taxon>Entelegynae</taxon>
        <taxon>Araneoidea</taxon>
        <taxon>Nephilidae</taxon>
        <taxon>Trichonephila</taxon>
        <taxon>Trichonephila inaurata</taxon>
    </lineage>
</organism>
<evidence type="ECO:0000259" key="7">
    <source>
        <dbReference type="PROSITE" id="PS50835"/>
    </source>
</evidence>
<dbReference type="PANTHER" id="PTHR45842:SF12">
    <property type="entry name" value="KEKKON 5, ISOFORM A"/>
    <property type="match status" value="1"/>
</dbReference>
<dbReference type="CDD" id="cd00063">
    <property type="entry name" value="FN3"/>
    <property type="match status" value="1"/>
</dbReference>
<dbReference type="PANTHER" id="PTHR45842">
    <property type="entry name" value="SYNAPTIC ADHESION-LIKE MOLECULE SALM"/>
    <property type="match status" value="1"/>
</dbReference>
<dbReference type="InterPro" id="IPR032675">
    <property type="entry name" value="LRR_dom_sf"/>
</dbReference>
<gene>
    <name evidence="8" type="primary">NCL1_36145</name>
    <name evidence="8" type="ORF">TNIN_68601</name>
</gene>
<dbReference type="Gene3D" id="3.80.10.10">
    <property type="entry name" value="Ribonuclease Inhibitor"/>
    <property type="match status" value="3"/>
</dbReference>
<dbReference type="InterPro" id="IPR036179">
    <property type="entry name" value="Ig-like_dom_sf"/>
</dbReference>
<feature type="transmembrane region" description="Helical" evidence="6">
    <location>
        <begin position="675"/>
        <end position="698"/>
    </location>
</feature>
<dbReference type="PROSITE" id="PS50835">
    <property type="entry name" value="IG_LIKE"/>
    <property type="match status" value="1"/>
</dbReference>
<dbReference type="FunFam" id="3.80.10.10:FF:001164">
    <property type="entry name" value="GH01279p"/>
    <property type="match status" value="1"/>
</dbReference>
<evidence type="ECO:0000256" key="6">
    <source>
        <dbReference type="SAM" id="Phobius"/>
    </source>
</evidence>
<evidence type="ECO:0000313" key="8">
    <source>
        <dbReference type="EMBL" id="GFY41699.1"/>
    </source>
</evidence>
<keyword evidence="6" id="KW-0472">Membrane</keyword>
<dbReference type="EMBL" id="BMAV01002640">
    <property type="protein sequence ID" value="GFY41699.1"/>
    <property type="molecule type" value="Genomic_DNA"/>
</dbReference>
<proteinExistence type="predicted"/>
<evidence type="ECO:0000256" key="3">
    <source>
        <dbReference type="ARBA" id="ARBA00022737"/>
    </source>
</evidence>
<dbReference type="InterPro" id="IPR003961">
    <property type="entry name" value="FN3_dom"/>
</dbReference>
<comment type="caution">
    <text evidence="8">The sequence shown here is derived from an EMBL/GenBank/DDBJ whole genome shotgun (WGS) entry which is preliminary data.</text>
</comment>
<keyword evidence="6" id="KW-1133">Transmembrane helix</keyword>
<dbReference type="InterPro" id="IPR003599">
    <property type="entry name" value="Ig_sub"/>
</dbReference>
<evidence type="ECO:0000313" key="9">
    <source>
        <dbReference type="Proteomes" id="UP000886998"/>
    </source>
</evidence>
<dbReference type="SMART" id="SM00013">
    <property type="entry name" value="LRRNT"/>
    <property type="match status" value="1"/>
</dbReference>
<dbReference type="SUPFAM" id="SSF48726">
    <property type="entry name" value="Immunoglobulin"/>
    <property type="match status" value="1"/>
</dbReference>
<feature type="domain" description="Ig-like" evidence="7">
    <location>
        <begin position="474"/>
        <end position="567"/>
    </location>
</feature>
<keyword evidence="2" id="KW-0732">Signal</keyword>
<protein>
    <submittedName>
        <fullName evidence="8">Leucine-rich repeat neuronal protein 1</fullName>
    </submittedName>
</protein>
<evidence type="ECO:0000256" key="2">
    <source>
        <dbReference type="ARBA" id="ARBA00022729"/>
    </source>
</evidence>
<dbReference type="SMART" id="SM00408">
    <property type="entry name" value="IGc2"/>
    <property type="match status" value="1"/>
</dbReference>
<dbReference type="InterPro" id="IPR003598">
    <property type="entry name" value="Ig_sub2"/>
</dbReference>
<dbReference type="Pfam" id="PF13855">
    <property type="entry name" value="LRR_8"/>
    <property type="match status" value="2"/>
</dbReference>
<dbReference type="SUPFAM" id="SSF49265">
    <property type="entry name" value="Fibronectin type III"/>
    <property type="match status" value="1"/>
</dbReference>
<dbReference type="GO" id="GO:0009653">
    <property type="term" value="P:anatomical structure morphogenesis"/>
    <property type="evidence" value="ECO:0007669"/>
    <property type="project" value="UniProtKB-ARBA"/>
</dbReference>
<evidence type="ECO:0000256" key="5">
    <source>
        <dbReference type="ARBA" id="ARBA00023180"/>
    </source>
</evidence>
<dbReference type="InterPro" id="IPR036116">
    <property type="entry name" value="FN3_sf"/>
</dbReference>
<dbReference type="SUPFAM" id="SSF52058">
    <property type="entry name" value="L domain-like"/>
    <property type="match status" value="1"/>
</dbReference>
<sequence length="735" mass="82125">MIRERKVSCSLEAKQKSRFIGSMLMASHSDPTSPIELGRRDSACASLSAEVRWPVREEGIEPERISDGSSGMRDLASLLLLLLPASVLASSCPVPCSCGPGPTVNCSGLHLERVPQGLPSDTATLLLNSNNLTDLYGQLPPLPSLVQLDLSRNQLKQLGRGLIFHNFSRLQSLDLSHNDFRTVFNGVFRGINQLHTLLMTHGQIKFIEEHVFDGLTQLRRLHLSHNQLNAIFPEWFRELLHLEELLFENNHISHVNGGCFASLSKLRILSLNGNRIKGVSDSAFEGLHNLTALYLEDNQLSRVPSASLQATQNLKVLRLGGNFFPQLHTSDFVRLNLEEVFAENVAGLALVDQGAFQDLPYLRTVHLHHNTQLQFVDRHAFINVPNLRILSLHGNNLSALSEDVIRSFHRPIQVSLQQNPFTCDCNIKWIYDTLKKGNGSRVQILGTIVCKGPPEFQGIPVLNLDPSLISDNCPPVLVGATNITVDKKIGEEHVFQCRAHGLPAPRIHWVLPDGNVLNQTSNEPRIQFQDLGNLELCPIRTSDQGAYVCVAENALGEAIGVTYLEVENIDIHLFPQGVAATFVTVVWNGTARNAFPEYEIVYRREEDGVREYQSVTVNQFFRSYTINNLRPRTPYKFCIGVKSKKDKQYVQFSCTWVRTRDESFMMQGIHRTSNVAVAAVLGILASMTMVVCIVTVAARKYRQRHYDTPEKSLVTHMAQIPMENLHSPLMAHGGS</sequence>
<dbReference type="GO" id="GO:0030154">
    <property type="term" value="P:cell differentiation"/>
    <property type="evidence" value="ECO:0007669"/>
    <property type="project" value="UniProtKB-ARBA"/>
</dbReference>
<dbReference type="InterPro" id="IPR013783">
    <property type="entry name" value="Ig-like_fold"/>
</dbReference>
<dbReference type="InterPro" id="IPR000483">
    <property type="entry name" value="Cys-rich_flank_reg_C"/>
</dbReference>
<keyword evidence="3" id="KW-0677">Repeat</keyword>
<name>A0A8X6WWH4_9ARAC</name>
<evidence type="ECO:0000256" key="4">
    <source>
        <dbReference type="ARBA" id="ARBA00023157"/>
    </source>
</evidence>
<dbReference type="Pfam" id="PF07679">
    <property type="entry name" value="I-set"/>
    <property type="match status" value="1"/>
</dbReference>
<dbReference type="OrthoDB" id="676979at2759"/>
<reference evidence="8" key="1">
    <citation type="submission" date="2020-08" db="EMBL/GenBank/DDBJ databases">
        <title>Multicomponent nature underlies the extraordinary mechanical properties of spider dragline silk.</title>
        <authorList>
            <person name="Kono N."/>
            <person name="Nakamura H."/>
            <person name="Mori M."/>
            <person name="Yoshida Y."/>
            <person name="Ohtoshi R."/>
            <person name="Malay A.D."/>
            <person name="Moran D.A.P."/>
            <person name="Tomita M."/>
            <person name="Numata K."/>
            <person name="Arakawa K."/>
        </authorList>
    </citation>
    <scope>NUCLEOTIDE SEQUENCE</scope>
</reference>
<dbReference type="AlphaFoldDB" id="A0A8X6WWH4"/>
<dbReference type="Gene3D" id="2.60.40.10">
    <property type="entry name" value="Immunoglobulins"/>
    <property type="match status" value="2"/>
</dbReference>
<evidence type="ECO:0000256" key="1">
    <source>
        <dbReference type="ARBA" id="ARBA00022614"/>
    </source>
</evidence>
<dbReference type="InterPro" id="IPR050467">
    <property type="entry name" value="LRFN"/>
</dbReference>
<keyword evidence="4" id="KW-1015">Disulfide bond</keyword>
<dbReference type="InterPro" id="IPR000372">
    <property type="entry name" value="LRRNT"/>
</dbReference>
<dbReference type="Proteomes" id="UP000886998">
    <property type="component" value="Unassembled WGS sequence"/>
</dbReference>
<dbReference type="SMART" id="SM00082">
    <property type="entry name" value="LRRCT"/>
    <property type="match status" value="1"/>
</dbReference>
<keyword evidence="6" id="KW-0812">Transmembrane</keyword>
<dbReference type="InterPro" id="IPR003591">
    <property type="entry name" value="Leu-rich_rpt_typical-subtyp"/>
</dbReference>
<dbReference type="InterPro" id="IPR001611">
    <property type="entry name" value="Leu-rich_rpt"/>
</dbReference>